<sequence>MAEEIRTKRAFHEDIFAEDPDKWSWNSGSMSRVTSGRGFFKEDEILRTENILFFDPKKIASSLKFNQKKACPLYYNFMHATTRGKASGSGMNYDTHTSEVKSDCSSSSSSDENGFVLRGDSNSLKRSFRKRGSSSGSEEINQEDGNSSPGPSSSMSRERLLPSIYDDDAQSGNPSSIYDKKDLVFRSSFNSGNQSRDNSPHTDVRVKNEMLSAVPTENYLNERNVENKSVSSKGKDFNDIKCKKSVIERRSTRRSKSPERRSRYSRSRSRDKRNSRRSRSLSRGKDRRMRSPRNDRHRSRSRDRRSDRDRIRSSRSRRSRSRDSRRRSRSRSYDRHRSNQYGSSSRDKYHRRHYSRSNSRSRDRSKGSSNRKPGSLPLSTSAGAITPQMALQQTMAVMSAKAQALTGIALPKYYNPAAVNPLKYAEQVQKRKLLWQPKEKIEEQPKNTVWDKLTFAQDQDGKMTAKFRKLMGIKSEANSEETEDTVLKRQEVLFQDLDKQYEMARMTTHTQRGVGLGYSAQPLYPPVQK</sequence>
<feature type="compositionally biased region" description="Basic residues" evidence="1">
    <location>
        <begin position="263"/>
        <end position="303"/>
    </location>
</feature>
<comment type="caution">
    <text evidence="3">The sequence shown here is derived from an EMBL/GenBank/DDBJ whole genome shotgun (WGS) entry which is preliminary data.</text>
</comment>
<feature type="region of interest" description="Disordered" evidence="1">
    <location>
        <begin position="215"/>
        <end position="383"/>
    </location>
</feature>
<accession>A0A8X6HYW9</accession>
<keyword evidence="4" id="KW-1185">Reference proteome</keyword>
<dbReference type="InterPro" id="IPR028124">
    <property type="entry name" value="SMAP_dom"/>
</dbReference>
<proteinExistence type="predicted"/>
<dbReference type="PANTHER" id="PTHR22426">
    <property type="entry name" value="ARGININE_SERINE-RICH COILED-COIL PROTEIN 2"/>
    <property type="match status" value="1"/>
</dbReference>
<name>A0A8X6HYW9_TRICU</name>
<evidence type="ECO:0000256" key="1">
    <source>
        <dbReference type="SAM" id="MobiDB-lite"/>
    </source>
</evidence>
<organism evidence="3 4">
    <name type="scientific">Trichonephila clavata</name>
    <name type="common">Joro spider</name>
    <name type="synonym">Nephila clavata</name>
    <dbReference type="NCBI Taxonomy" id="2740835"/>
    <lineage>
        <taxon>Eukaryota</taxon>
        <taxon>Metazoa</taxon>
        <taxon>Ecdysozoa</taxon>
        <taxon>Arthropoda</taxon>
        <taxon>Chelicerata</taxon>
        <taxon>Arachnida</taxon>
        <taxon>Araneae</taxon>
        <taxon>Araneomorphae</taxon>
        <taxon>Entelegynae</taxon>
        <taxon>Araneoidea</taxon>
        <taxon>Nephilidae</taxon>
        <taxon>Trichonephila</taxon>
    </lineage>
</organism>
<dbReference type="Pfam" id="PF15477">
    <property type="entry name" value="SMAP"/>
    <property type="match status" value="1"/>
</dbReference>
<dbReference type="EMBL" id="BMAO01004536">
    <property type="protein sequence ID" value="GFQ95289.1"/>
    <property type="molecule type" value="Genomic_DNA"/>
</dbReference>
<feature type="region of interest" description="Disordered" evidence="1">
    <location>
        <begin position="85"/>
        <end position="157"/>
    </location>
</feature>
<evidence type="ECO:0000259" key="2">
    <source>
        <dbReference type="Pfam" id="PF15477"/>
    </source>
</evidence>
<dbReference type="OrthoDB" id="1928974at2759"/>
<dbReference type="Proteomes" id="UP000887116">
    <property type="component" value="Unassembled WGS sequence"/>
</dbReference>
<feature type="compositionally biased region" description="Basic and acidic residues" evidence="1">
    <location>
        <begin position="233"/>
        <end position="262"/>
    </location>
</feature>
<evidence type="ECO:0000313" key="4">
    <source>
        <dbReference type="Proteomes" id="UP000887116"/>
    </source>
</evidence>
<evidence type="ECO:0000313" key="3">
    <source>
        <dbReference type="EMBL" id="GFQ95289.1"/>
    </source>
</evidence>
<feature type="domain" description="Small acidic protein-like" evidence="2">
    <location>
        <begin position="450"/>
        <end position="517"/>
    </location>
</feature>
<dbReference type="PANTHER" id="PTHR22426:SF2">
    <property type="entry name" value="ARGININE_SERINE-RICH COILED-COIL PROTEIN 2"/>
    <property type="match status" value="1"/>
</dbReference>
<feature type="compositionally biased region" description="Basic residues" evidence="1">
    <location>
        <begin position="313"/>
        <end position="330"/>
    </location>
</feature>
<dbReference type="AlphaFoldDB" id="A0A8X6HYW9"/>
<protein>
    <recommendedName>
        <fullName evidence="2">Small acidic protein-like domain-containing protein</fullName>
    </recommendedName>
</protein>
<gene>
    <name evidence="3" type="primary">RSRC2</name>
    <name evidence="3" type="ORF">TNCT_172872</name>
</gene>
<reference evidence="3" key="1">
    <citation type="submission" date="2020-07" db="EMBL/GenBank/DDBJ databases">
        <title>Multicomponent nature underlies the extraordinary mechanical properties of spider dragline silk.</title>
        <authorList>
            <person name="Kono N."/>
            <person name="Nakamura H."/>
            <person name="Mori M."/>
            <person name="Yoshida Y."/>
            <person name="Ohtoshi R."/>
            <person name="Malay A.D."/>
            <person name="Moran D.A.P."/>
            <person name="Tomita M."/>
            <person name="Numata K."/>
            <person name="Arakawa K."/>
        </authorList>
    </citation>
    <scope>NUCLEOTIDE SEQUENCE</scope>
</reference>